<dbReference type="GO" id="GO:0006107">
    <property type="term" value="P:oxaloacetate metabolic process"/>
    <property type="evidence" value="ECO:0007669"/>
    <property type="project" value="UniProtKB-ARBA"/>
</dbReference>
<dbReference type="InterPro" id="IPR011234">
    <property type="entry name" value="Fumarylacetoacetase-like_C"/>
</dbReference>
<dbReference type="AlphaFoldDB" id="A0A6P8XMC7"/>
<evidence type="ECO:0000313" key="4">
    <source>
        <dbReference type="Proteomes" id="UP000515160"/>
    </source>
</evidence>
<keyword evidence="4" id="KW-1185">Reference proteome</keyword>
<evidence type="ECO:0000256" key="2">
    <source>
        <dbReference type="ARBA" id="ARBA00022723"/>
    </source>
</evidence>
<dbReference type="OrthoDB" id="411064at2759"/>
<dbReference type="InterPro" id="IPR036663">
    <property type="entry name" value="Fumarylacetoacetase_C_sf"/>
</dbReference>
<name>A0A6P8XMC7_DROAB</name>
<evidence type="ECO:0000259" key="3">
    <source>
        <dbReference type="Pfam" id="PF01557"/>
    </source>
</evidence>
<dbReference type="GeneID" id="117574394"/>
<dbReference type="FunFam" id="3.90.850.10:FF:000002">
    <property type="entry name" value="2-hydroxyhepta-2,4-diene-1,7-dioate isomerase"/>
    <property type="match status" value="1"/>
</dbReference>
<dbReference type="GO" id="GO:0016787">
    <property type="term" value="F:hydrolase activity"/>
    <property type="evidence" value="ECO:0007669"/>
    <property type="project" value="UniProtKB-KW"/>
</dbReference>
<dbReference type="GO" id="GO:0046872">
    <property type="term" value="F:metal ion binding"/>
    <property type="evidence" value="ECO:0007669"/>
    <property type="project" value="UniProtKB-KW"/>
</dbReference>
<gene>
    <name evidence="5" type="primary">LOC117574394</name>
</gene>
<evidence type="ECO:0000256" key="1">
    <source>
        <dbReference type="ARBA" id="ARBA00010211"/>
    </source>
</evidence>
<evidence type="ECO:0000313" key="5">
    <source>
        <dbReference type="RefSeq" id="XP_034114124.1"/>
    </source>
</evidence>
<comment type="similarity">
    <text evidence="1">Belongs to the FAH family.</text>
</comment>
<dbReference type="RefSeq" id="XP_034114124.1">
    <property type="nucleotide sequence ID" value="XM_034258233.2"/>
</dbReference>
<keyword evidence="5" id="KW-0378">Hydrolase</keyword>
<dbReference type="SUPFAM" id="SSF56529">
    <property type="entry name" value="FAH"/>
    <property type="match status" value="1"/>
</dbReference>
<reference evidence="5" key="1">
    <citation type="submission" date="2025-08" db="UniProtKB">
        <authorList>
            <consortium name="RefSeq"/>
        </authorList>
    </citation>
    <scope>IDENTIFICATION</scope>
    <source>
        <strain evidence="5">15112-1751.03</strain>
        <tissue evidence="5">Whole Adult</tissue>
    </source>
</reference>
<accession>A0A6P8XMC7</accession>
<feature type="domain" description="Fumarylacetoacetase-like C-terminal" evidence="3">
    <location>
        <begin position="131"/>
        <end position="337"/>
    </location>
</feature>
<proteinExistence type="inferred from homology"/>
<protein>
    <submittedName>
        <fullName evidence="5">Fumarylacetoacetate hydrolase domain-containing protein 2</fullName>
    </submittedName>
</protein>
<dbReference type="GO" id="GO:0050163">
    <property type="term" value="F:oxaloacetate tautomerase activity"/>
    <property type="evidence" value="ECO:0007669"/>
    <property type="project" value="UniProtKB-ARBA"/>
</dbReference>
<sequence length="341" mass="38183">MRAAVSLLRNHFGFAHLHVKSAQFEKYRFNPLKGKPLESVKPSSHNEYSKPKCRFMQYIRAGDTAKHLGMVSENGSKMIELSTMTCASPEMMQFIQQRYCMDSLLDSSQFMEVNDVMDDLRLLPPLEAPGKIIGVTSNYYDSCNEQKVNIPKYPEFFVKFNTAVTGALDNIRAHHIAKRIDYGCQLAVVIGSKCRNVPRLSAMGCVFGYTIAQDITARDWNVLMGGQTLLSKSLDSFCPLGSVIVHKCHVPDVNNLWIKTLVNGEQRQCGNTRNMIFKIDNIIHRLSQFMTLCPGDIILTGTPAGVGAHRSPSCFLKPGDLVESEIQKLGKMRNKVVNPYA</sequence>
<dbReference type="Pfam" id="PF01557">
    <property type="entry name" value="FAA_hydrolase"/>
    <property type="match status" value="1"/>
</dbReference>
<dbReference type="PANTHER" id="PTHR42796">
    <property type="entry name" value="FUMARYLACETOACETATE HYDROLASE DOMAIN-CONTAINING PROTEIN 2A-RELATED"/>
    <property type="match status" value="1"/>
</dbReference>
<organism evidence="4 5">
    <name type="scientific">Drosophila albomicans</name>
    <name type="common">Fruit fly</name>
    <dbReference type="NCBI Taxonomy" id="7291"/>
    <lineage>
        <taxon>Eukaryota</taxon>
        <taxon>Metazoa</taxon>
        <taxon>Ecdysozoa</taxon>
        <taxon>Arthropoda</taxon>
        <taxon>Hexapoda</taxon>
        <taxon>Insecta</taxon>
        <taxon>Pterygota</taxon>
        <taxon>Neoptera</taxon>
        <taxon>Endopterygota</taxon>
        <taxon>Diptera</taxon>
        <taxon>Brachycera</taxon>
        <taxon>Muscomorpha</taxon>
        <taxon>Ephydroidea</taxon>
        <taxon>Drosophilidae</taxon>
        <taxon>Drosophila</taxon>
    </lineage>
</organism>
<dbReference type="InterPro" id="IPR051121">
    <property type="entry name" value="FAH"/>
</dbReference>
<keyword evidence="2" id="KW-0479">Metal-binding</keyword>
<dbReference type="PANTHER" id="PTHR42796:SF4">
    <property type="entry name" value="FUMARYLACETOACETATE HYDROLASE DOMAIN-CONTAINING PROTEIN 2A"/>
    <property type="match status" value="1"/>
</dbReference>
<dbReference type="Proteomes" id="UP000515160">
    <property type="component" value="Chromosome 2R"/>
</dbReference>
<dbReference type="Gene3D" id="3.90.850.10">
    <property type="entry name" value="Fumarylacetoacetase-like, C-terminal domain"/>
    <property type="match status" value="1"/>
</dbReference>